<dbReference type="InterPro" id="IPR016032">
    <property type="entry name" value="Sig_transdc_resp-reg_C-effctor"/>
</dbReference>
<dbReference type="InterPro" id="IPR000792">
    <property type="entry name" value="Tscrpt_reg_LuxR_C"/>
</dbReference>
<dbReference type="InterPro" id="IPR011006">
    <property type="entry name" value="CheY-like_superfamily"/>
</dbReference>
<dbReference type="InterPro" id="IPR039420">
    <property type="entry name" value="WalR-like"/>
</dbReference>
<dbReference type="Gene3D" id="3.40.50.2300">
    <property type="match status" value="1"/>
</dbReference>
<dbReference type="SMART" id="SM00421">
    <property type="entry name" value="HTH_LUXR"/>
    <property type="match status" value="1"/>
</dbReference>
<keyword evidence="4" id="KW-1185">Reference proteome</keyword>
<dbReference type="Gene3D" id="1.10.10.10">
    <property type="entry name" value="Winged helix-like DNA-binding domain superfamily/Winged helix DNA-binding domain"/>
    <property type="match status" value="1"/>
</dbReference>
<dbReference type="Pfam" id="PF00196">
    <property type="entry name" value="GerE"/>
    <property type="match status" value="1"/>
</dbReference>
<dbReference type="PANTHER" id="PTHR43214">
    <property type="entry name" value="TWO-COMPONENT RESPONSE REGULATOR"/>
    <property type="match status" value="1"/>
</dbReference>
<evidence type="ECO:0000313" key="3">
    <source>
        <dbReference type="EMBL" id="GGA06292.1"/>
    </source>
</evidence>
<evidence type="ECO:0000256" key="1">
    <source>
        <dbReference type="ARBA" id="ARBA00023125"/>
    </source>
</evidence>
<protein>
    <submittedName>
        <fullName evidence="3">DNA-binding response regulator</fullName>
    </submittedName>
</protein>
<dbReference type="InterPro" id="IPR036388">
    <property type="entry name" value="WH-like_DNA-bd_sf"/>
</dbReference>
<comment type="caution">
    <text evidence="3">The sequence shown here is derived from an EMBL/GenBank/DDBJ whole genome shotgun (WGS) entry which is preliminary data.</text>
</comment>
<accession>A0ABQ1FDG0</accession>
<dbReference type="PROSITE" id="PS50043">
    <property type="entry name" value="HTH_LUXR_2"/>
    <property type="match status" value="1"/>
</dbReference>
<dbReference type="EMBL" id="BMDU01000013">
    <property type="protein sequence ID" value="GGA06292.1"/>
    <property type="molecule type" value="Genomic_DNA"/>
</dbReference>
<feature type="domain" description="HTH luxR-type" evidence="2">
    <location>
        <begin position="176"/>
        <end position="241"/>
    </location>
</feature>
<dbReference type="RefSeq" id="WP_229742760.1">
    <property type="nucleotide sequence ID" value="NZ_BMDU01000013.1"/>
</dbReference>
<dbReference type="Proteomes" id="UP000628109">
    <property type="component" value="Unassembled WGS sequence"/>
</dbReference>
<dbReference type="SUPFAM" id="SSF52172">
    <property type="entry name" value="CheY-like"/>
    <property type="match status" value="1"/>
</dbReference>
<organism evidence="3 4">
    <name type="scientific">Sphingobium fuliginis (strain ATCC 27551)</name>
    <dbReference type="NCBI Taxonomy" id="336203"/>
    <lineage>
        <taxon>Bacteria</taxon>
        <taxon>Pseudomonadati</taxon>
        <taxon>Pseudomonadota</taxon>
        <taxon>Alphaproteobacteria</taxon>
        <taxon>Sphingomonadales</taxon>
        <taxon>Sphingomonadaceae</taxon>
        <taxon>Sphingobium</taxon>
    </lineage>
</organism>
<dbReference type="SUPFAM" id="SSF46894">
    <property type="entry name" value="C-terminal effector domain of the bipartite response regulators"/>
    <property type="match status" value="1"/>
</dbReference>
<reference evidence="4" key="1">
    <citation type="journal article" date="2019" name="Int. J. Syst. Evol. Microbiol.">
        <title>The Global Catalogue of Microorganisms (GCM) 10K type strain sequencing project: providing services to taxonomists for standard genome sequencing and annotation.</title>
        <authorList>
            <consortium name="The Broad Institute Genomics Platform"/>
            <consortium name="The Broad Institute Genome Sequencing Center for Infectious Disease"/>
            <person name="Wu L."/>
            <person name="Ma J."/>
        </authorList>
    </citation>
    <scope>NUCLEOTIDE SEQUENCE [LARGE SCALE GENOMIC DNA]</scope>
    <source>
        <strain evidence="4">CCM 7327</strain>
    </source>
</reference>
<proteinExistence type="predicted"/>
<dbReference type="CDD" id="cd06170">
    <property type="entry name" value="LuxR_C_like"/>
    <property type="match status" value="1"/>
</dbReference>
<dbReference type="GO" id="GO:0003677">
    <property type="term" value="F:DNA binding"/>
    <property type="evidence" value="ECO:0007669"/>
    <property type="project" value="UniProtKB-KW"/>
</dbReference>
<sequence>MSRLPPLQEAPSPLVRFESVIVEEDALRLNLLILDGSPLRRACIAVALETAGVRILQQSSLDQPEAGEPPDIILFQTGESELEGAALPLQIAQAKQLWPAAAILVIADHGNEALMQAAIAAGAQALLRSSTGIVSMQRVLFLLKEGLAVYPAALAATLHRRQPDTVDGLTERIAQAVDRFKLLTKRQRDVLRLLAQGASNKDIAQRLNISESTVKVHVRAIMAVNGASNRTQIVAHLLKGGGED</sequence>
<evidence type="ECO:0000313" key="4">
    <source>
        <dbReference type="Proteomes" id="UP000628109"/>
    </source>
</evidence>
<keyword evidence="1 3" id="KW-0238">DNA-binding</keyword>
<name>A0ABQ1FDG0_SPHSA</name>
<evidence type="ECO:0000259" key="2">
    <source>
        <dbReference type="PROSITE" id="PS50043"/>
    </source>
</evidence>
<dbReference type="PRINTS" id="PR00038">
    <property type="entry name" value="HTHLUXR"/>
</dbReference>
<gene>
    <name evidence="3" type="ORF">GCM10019071_41210</name>
</gene>